<sequence length="116" mass="11735">PVDAGAHAGEPSRGTAGAGMEQGTAPLLPGPGPAALNDGGVRRKLLVSHCVTRPCRGHGRGSVGLECAGASGSPTSFEYLWAGPGFGRSGFRVVRLQRELASNSRLGLEEEAASQA</sequence>
<protein>
    <submittedName>
        <fullName evidence="2">Uncharacterized protein</fullName>
    </submittedName>
</protein>
<evidence type="ECO:0000313" key="2">
    <source>
        <dbReference type="EMBL" id="CAK0846551.1"/>
    </source>
</evidence>
<keyword evidence="3" id="KW-1185">Reference proteome</keyword>
<proteinExistence type="predicted"/>
<evidence type="ECO:0000256" key="1">
    <source>
        <dbReference type="SAM" id="MobiDB-lite"/>
    </source>
</evidence>
<evidence type="ECO:0000313" key="3">
    <source>
        <dbReference type="Proteomes" id="UP001189429"/>
    </source>
</evidence>
<gene>
    <name evidence="2" type="ORF">PCOR1329_LOCUS40021</name>
</gene>
<accession>A0ABN9TL36</accession>
<reference evidence="2" key="1">
    <citation type="submission" date="2023-10" db="EMBL/GenBank/DDBJ databases">
        <authorList>
            <person name="Chen Y."/>
            <person name="Shah S."/>
            <person name="Dougan E. K."/>
            <person name="Thang M."/>
            <person name="Chan C."/>
        </authorList>
    </citation>
    <scope>NUCLEOTIDE SEQUENCE [LARGE SCALE GENOMIC DNA]</scope>
</reference>
<dbReference type="EMBL" id="CAUYUJ010014832">
    <property type="protein sequence ID" value="CAK0846551.1"/>
    <property type="molecule type" value="Genomic_DNA"/>
</dbReference>
<name>A0ABN9TL36_9DINO</name>
<organism evidence="2 3">
    <name type="scientific">Prorocentrum cordatum</name>
    <dbReference type="NCBI Taxonomy" id="2364126"/>
    <lineage>
        <taxon>Eukaryota</taxon>
        <taxon>Sar</taxon>
        <taxon>Alveolata</taxon>
        <taxon>Dinophyceae</taxon>
        <taxon>Prorocentrales</taxon>
        <taxon>Prorocentraceae</taxon>
        <taxon>Prorocentrum</taxon>
    </lineage>
</organism>
<comment type="caution">
    <text evidence="2">The sequence shown here is derived from an EMBL/GenBank/DDBJ whole genome shotgun (WGS) entry which is preliminary data.</text>
</comment>
<feature type="non-terminal residue" evidence="2">
    <location>
        <position position="1"/>
    </location>
</feature>
<dbReference type="Proteomes" id="UP001189429">
    <property type="component" value="Unassembled WGS sequence"/>
</dbReference>
<feature type="region of interest" description="Disordered" evidence="1">
    <location>
        <begin position="1"/>
        <end position="39"/>
    </location>
</feature>